<evidence type="ECO:0000313" key="1">
    <source>
        <dbReference type="EMBL" id="PUE01477.1"/>
    </source>
</evidence>
<comment type="caution">
    <text evidence="1">The sequence shown here is derived from an EMBL/GenBank/DDBJ whole genome shotgun (WGS) entry which is preliminary data.</text>
</comment>
<proteinExistence type="predicted"/>
<dbReference type="Proteomes" id="UP000250928">
    <property type="component" value="Unassembled WGS sequence"/>
</dbReference>
<sequence>MLAPKQNLPADQRRLLKLYKAIDGPGRESLLAFAEFLLQRTELEPKPPEPLPEPIPIARPERESVVAAIKRLSKTYHMLDRSTLFTETSSLMTAHIMQGRPAPEVIDELQTLFETHYRKNYLGT</sequence>
<organism evidence="1 2">
    <name type="scientific">Candidatus Sedimenticola endophacoides</name>
    <dbReference type="NCBI Taxonomy" id="2548426"/>
    <lineage>
        <taxon>Bacteria</taxon>
        <taxon>Pseudomonadati</taxon>
        <taxon>Pseudomonadota</taxon>
        <taxon>Gammaproteobacteria</taxon>
        <taxon>Chromatiales</taxon>
        <taxon>Sedimenticolaceae</taxon>
        <taxon>Sedimenticola</taxon>
    </lineage>
</organism>
<reference evidence="1 2" key="1">
    <citation type="submission" date="2018-01" db="EMBL/GenBank/DDBJ databases">
        <title>Novel co-symbiosis in the lucinid bivalve Phacoides pectinatus.</title>
        <authorList>
            <person name="Lim S.J."/>
            <person name="Davis B.G."/>
            <person name="Gill D.E."/>
            <person name="Engel A.S."/>
            <person name="Anderson L.C."/>
            <person name="Campbell B.J."/>
        </authorList>
    </citation>
    <scope>NUCLEOTIDE SEQUENCE [LARGE SCALE GENOMIC DNA]</scope>
    <source>
        <strain evidence="1">N3_P5</strain>
    </source>
</reference>
<evidence type="ECO:0000313" key="2">
    <source>
        <dbReference type="Proteomes" id="UP000250928"/>
    </source>
</evidence>
<gene>
    <name evidence="1" type="ORF">C3L24_07860</name>
</gene>
<dbReference type="EMBL" id="PQCO01000200">
    <property type="protein sequence ID" value="PUE01477.1"/>
    <property type="molecule type" value="Genomic_DNA"/>
</dbReference>
<name>A0A657Q7U7_9GAMM</name>
<accession>A0A657Q7U7</accession>
<protein>
    <submittedName>
        <fullName evidence="1">Crp/Fnr family transcriptional regulator</fullName>
    </submittedName>
</protein>
<dbReference type="AlphaFoldDB" id="A0A657Q7U7"/>